<dbReference type="GO" id="GO:0032506">
    <property type="term" value="P:cytokinetic process"/>
    <property type="evidence" value="ECO:0007669"/>
    <property type="project" value="TreeGrafter"/>
</dbReference>
<dbReference type="AlphaFoldDB" id="A0A1A8XQ74"/>
<dbReference type="GO" id="GO:0030428">
    <property type="term" value="C:cell septum"/>
    <property type="evidence" value="ECO:0007669"/>
    <property type="project" value="TreeGrafter"/>
</dbReference>
<name>A0A1A8XQ74_9PROT</name>
<keyword evidence="2" id="KW-0472">Membrane</keyword>
<dbReference type="RefSeq" id="WP_186407248.1">
    <property type="nucleotide sequence ID" value="NZ_FLQX01000111.1"/>
</dbReference>
<evidence type="ECO:0000313" key="4">
    <source>
        <dbReference type="EMBL" id="SBT06602.1"/>
    </source>
</evidence>
<dbReference type="GO" id="GO:0032153">
    <property type="term" value="C:cell division site"/>
    <property type="evidence" value="ECO:0007669"/>
    <property type="project" value="TreeGrafter"/>
</dbReference>
<feature type="transmembrane region" description="Helical" evidence="2">
    <location>
        <begin position="19"/>
        <end position="37"/>
    </location>
</feature>
<dbReference type="PANTHER" id="PTHR38687:SF1">
    <property type="entry name" value="CELL DIVISION PROTEIN DEDD"/>
    <property type="match status" value="1"/>
</dbReference>
<feature type="compositionally biased region" description="Low complexity" evidence="1">
    <location>
        <begin position="271"/>
        <end position="285"/>
    </location>
</feature>
<accession>A0A1A8XQ74</accession>
<dbReference type="InterPro" id="IPR007730">
    <property type="entry name" value="SPOR-like_dom"/>
</dbReference>
<sequence>MTESSDPQLQLKKRARRRLVGAVALAGLAAVILPMAMDEEPKPTVQEVLIRIPGQDPPPLKARDLAAKSPSSAPVAPVASVEPPPEAIVSSDAPQKPPAVVPVAKPAVGTAARPTEKAGDQTAERKLVKPAEKVPEKAVDKKIVKPVEKLPEKAAEAKPTQPADKVPEKPVARKVEKAADKAPEKPAAKKVEKPVEKAPEKPVAKKVEKPAEKSPDKAPVKKADQPAEKPAEKAVDKQADKPVETPTPQAAEKPAEETGKPAADDPPRTNAHPAGKPVAAAAPPKGGRGQHVIVIGAFANPDNAKQLQSKIGGLGVNTYTEVLSSPDGTKTRVRAGPFPTREAAEKALEKLQRSGVNGVVAGRQ</sequence>
<evidence type="ECO:0000313" key="5">
    <source>
        <dbReference type="Proteomes" id="UP000199169"/>
    </source>
</evidence>
<dbReference type="EMBL" id="FLQX01000111">
    <property type="protein sequence ID" value="SBT06602.1"/>
    <property type="molecule type" value="Genomic_DNA"/>
</dbReference>
<feature type="compositionally biased region" description="Basic and acidic residues" evidence="1">
    <location>
        <begin position="114"/>
        <end position="156"/>
    </location>
</feature>
<dbReference type="PANTHER" id="PTHR38687">
    <property type="entry name" value="CELL DIVISION PROTEIN DEDD-RELATED"/>
    <property type="match status" value="1"/>
</dbReference>
<feature type="compositionally biased region" description="Basic and acidic residues" evidence="1">
    <location>
        <begin position="165"/>
        <end position="243"/>
    </location>
</feature>
<reference evidence="4 5" key="1">
    <citation type="submission" date="2016-06" db="EMBL/GenBank/DDBJ databases">
        <authorList>
            <person name="Kjaerup R.B."/>
            <person name="Dalgaard T.S."/>
            <person name="Juul-Madsen H.R."/>
        </authorList>
    </citation>
    <scope>NUCLEOTIDE SEQUENCE [LARGE SCALE GENOMIC DNA]</scope>
    <source>
        <strain evidence="4">3</strain>
    </source>
</reference>
<feature type="compositionally biased region" description="Basic and acidic residues" evidence="1">
    <location>
        <begin position="253"/>
        <end position="267"/>
    </location>
</feature>
<protein>
    <submittedName>
        <fullName evidence="4">Sporulation domain protein</fullName>
    </submittedName>
</protein>
<dbReference type="Proteomes" id="UP000199169">
    <property type="component" value="Unassembled WGS sequence"/>
</dbReference>
<proteinExistence type="predicted"/>
<feature type="region of interest" description="Disordered" evidence="1">
    <location>
        <begin position="53"/>
        <end position="288"/>
    </location>
</feature>
<evidence type="ECO:0000256" key="1">
    <source>
        <dbReference type="SAM" id="MobiDB-lite"/>
    </source>
</evidence>
<dbReference type="STRING" id="1860102.ACCAA_350030"/>
<dbReference type="Pfam" id="PF05036">
    <property type="entry name" value="SPOR"/>
    <property type="match status" value="1"/>
</dbReference>
<dbReference type="PROSITE" id="PS51724">
    <property type="entry name" value="SPOR"/>
    <property type="match status" value="1"/>
</dbReference>
<feature type="compositionally biased region" description="Low complexity" evidence="1">
    <location>
        <begin position="67"/>
        <end position="81"/>
    </location>
</feature>
<keyword evidence="2" id="KW-0812">Transmembrane</keyword>
<dbReference type="SUPFAM" id="SSF110997">
    <property type="entry name" value="Sporulation related repeat"/>
    <property type="match status" value="1"/>
</dbReference>
<keyword evidence="5" id="KW-1185">Reference proteome</keyword>
<dbReference type="GO" id="GO:0042834">
    <property type="term" value="F:peptidoglycan binding"/>
    <property type="evidence" value="ECO:0007669"/>
    <property type="project" value="InterPro"/>
</dbReference>
<evidence type="ECO:0000256" key="2">
    <source>
        <dbReference type="SAM" id="Phobius"/>
    </source>
</evidence>
<organism evidence="4 5">
    <name type="scientific">Candidatus Accumulibacter aalborgensis</name>
    <dbReference type="NCBI Taxonomy" id="1860102"/>
    <lineage>
        <taxon>Bacteria</taxon>
        <taxon>Pseudomonadati</taxon>
        <taxon>Pseudomonadota</taxon>
        <taxon>Betaproteobacteria</taxon>
        <taxon>Candidatus Accumulibacter</taxon>
    </lineage>
</organism>
<dbReference type="Gene3D" id="3.30.70.1070">
    <property type="entry name" value="Sporulation related repeat"/>
    <property type="match status" value="1"/>
</dbReference>
<dbReference type="InterPro" id="IPR052521">
    <property type="entry name" value="Cell_div_SPOR-domain"/>
</dbReference>
<evidence type="ECO:0000259" key="3">
    <source>
        <dbReference type="PROSITE" id="PS51724"/>
    </source>
</evidence>
<keyword evidence="2" id="KW-1133">Transmembrane helix</keyword>
<feature type="domain" description="SPOR" evidence="3">
    <location>
        <begin position="285"/>
        <end position="364"/>
    </location>
</feature>
<dbReference type="InterPro" id="IPR036680">
    <property type="entry name" value="SPOR-like_sf"/>
</dbReference>
<gene>
    <name evidence="4" type="ORF">ACCAA_350030</name>
</gene>